<feature type="domain" description="SusE outer membrane protein" evidence="2">
    <location>
        <begin position="24"/>
        <end position="123"/>
    </location>
</feature>
<evidence type="ECO:0000259" key="2">
    <source>
        <dbReference type="Pfam" id="PF14292"/>
    </source>
</evidence>
<dbReference type="GO" id="GO:2001070">
    <property type="term" value="F:starch binding"/>
    <property type="evidence" value="ECO:0007669"/>
    <property type="project" value="InterPro"/>
</dbReference>
<dbReference type="AlphaFoldDB" id="A0A1I3KNA5"/>
<dbReference type="CDD" id="cd12967">
    <property type="entry name" value="CBM_SusE-F_like_u1"/>
    <property type="match status" value="1"/>
</dbReference>
<dbReference type="InterPro" id="IPR025970">
    <property type="entry name" value="SusE"/>
</dbReference>
<organism evidence="3 4">
    <name type="scientific">Kaistella treverensis</name>
    <dbReference type="NCBI Taxonomy" id="631455"/>
    <lineage>
        <taxon>Bacteria</taxon>
        <taxon>Pseudomonadati</taxon>
        <taxon>Bacteroidota</taxon>
        <taxon>Flavobacteriia</taxon>
        <taxon>Flavobacteriales</taxon>
        <taxon>Weeksellaceae</taxon>
        <taxon>Chryseobacterium group</taxon>
        <taxon>Kaistella</taxon>
    </lineage>
</organism>
<dbReference type="EMBL" id="FORQ01000001">
    <property type="protein sequence ID" value="SFI73956.1"/>
    <property type="molecule type" value="Genomic_DNA"/>
</dbReference>
<gene>
    <name evidence="3" type="ORF">SAMN05421638_0908</name>
</gene>
<dbReference type="GO" id="GO:0019867">
    <property type="term" value="C:outer membrane"/>
    <property type="evidence" value="ECO:0007669"/>
    <property type="project" value="InterPro"/>
</dbReference>
<protein>
    <submittedName>
        <fullName evidence="3">SusE outer membrane protein</fullName>
    </submittedName>
</protein>
<evidence type="ECO:0000313" key="4">
    <source>
        <dbReference type="Proteomes" id="UP000242560"/>
    </source>
</evidence>
<feature type="chain" id="PRO_5015352909" evidence="1">
    <location>
        <begin position="21"/>
        <end position="450"/>
    </location>
</feature>
<keyword evidence="4" id="KW-1185">Reference proteome</keyword>
<keyword evidence="1" id="KW-0732">Signal</keyword>
<evidence type="ECO:0000256" key="1">
    <source>
        <dbReference type="SAM" id="SignalP"/>
    </source>
</evidence>
<accession>A0A1I3KNA5</accession>
<evidence type="ECO:0000313" key="3">
    <source>
        <dbReference type="EMBL" id="SFI73956.1"/>
    </source>
</evidence>
<name>A0A1I3KNA5_9FLAO</name>
<dbReference type="RefSeq" id="WP_089818992.1">
    <property type="nucleotide sequence ID" value="NZ_FORQ01000001.1"/>
</dbReference>
<reference evidence="4" key="1">
    <citation type="submission" date="2016-10" db="EMBL/GenBank/DDBJ databases">
        <authorList>
            <person name="Varghese N."/>
            <person name="Submissions S."/>
        </authorList>
    </citation>
    <scope>NUCLEOTIDE SEQUENCE [LARGE SCALE GENOMIC DNA]</scope>
    <source>
        <strain evidence="4">DSM 22251</strain>
    </source>
</reference>
<dbReference type="Gene3D" id="2.60.40.3620">
    <property type="match status" value="2"/>
</dbReference>
<proteinExistence type="predicted"/>
<dbReference type="Proteomes" id="UP000242560">
    <property type="component" value="Unassembled WGS sequence"/>
</dbReference>
<sequence>MKNILKLLSLLLLPLLLVNACREDADRNWTSPEPSFKLHDTTLGSNVLYPTMENNPFVLSWDDAVSGSGSYTVYLSSTADFKSKVELGKSETNSLKSSIGALNEAMLKAGLNPYSSETAYVRVERGTEVSNTVTFAVTTYPEDGPMIVNPAAGSSLVLDENAPDATATTIKWNDYTKYGVKVTYLVEMAAANSDVYFPLGTVENAKELALTNLAMDQAVLKTGAVANVASDVKVRVTATSSSIGGTIVKTSDVVTFKVTPYQLESFMYVPGAYQNWDPATAVAIRSATSNGVYVGYINFTAPNSAFKITPERNWTNSYGSTGGNNLTYNDGNDLVAPNVGWQKLTVDLNEMTYELTPYSWGIIGSASPGGWDNDTDMVFNSTTQKWEIENIALTVGEIKFRLNNAWTVDYGDNGNDGTLERGAANIPITEAGNYKITFDEENQLWTKTKL</sequence>
<feature type="signal peptide" evidence="1">
    <location>
        <begin position="1"/>
        <end position="20"/>
    </location>
</feature>
<dbReference type="CDD" id="cd12956">
    <property type="entry name" value="CBM_SusE-F_like"/>
    <property type="match status" value="1"/>
</dbReference>
<dbReference type="Pfam" id="PF14292">
    <property type="entry name" value="SusE"/>
    <property type="match status" value="2"/>
</dbReference>
<feature type="domain" description="SusE outer membrane protein" evidence="2">
    <location>
        <begin position="148"/>
        <end position="236"/>
    </location>
</feature>